<dbReference type="SUPFAM" id="SSF51011">
    <property type="entry name" value="Glycosyl hydrolase domain"/>
    <property type="match status" value="1"/>
</dbReference>
<dbReference type="Proteomes" id="UP000245119">
    <property type="component" value="Linkage Group LG11"/>
</dbReference>
<name>A0A2T7NL04_POMCA</name>
<dbReference type="Gene3D" id="2.60.40.1180">
    <property type="entry name" value="Golgi alpha-mannosidase II"/>
    <property type="match status" value="1"/>
</dbReference>
<dbReference type="Pfam" id="PF01055">
    <property type="entry name" value="Glyco_hydro_31_2nd"/>
    <property type="match status" value="1"/>
</dbReference>
<sequence length="600" mass="67444">MLGFSIFADFTSLAYRNGDHEIEYRATKRLLIFSDNVSGKSLSINSVGENLTAKDIKMKACEEMTHKPMNKSMEDGISVGRKTNHKSLCLEWKNDVQLEVSESEIASSACYTVMWSTPKIFNKLENCIRLQGTHWYGGSSLYEQQWPLEDVSVPMQPFIPSRLDTSAQSAGNEKYGPVLERFWFNSEGFAVVVDKTVPLHVSVSAAGDQQLCLRAQYDGSVYKAEHNKPLVLKYTVCKGRTAKHVHQIIMTKFLHLPKIQPDESLLQDPVWSTRGVNLQNLTQSQIEDTNLAYKEGEMMGVFIQTTDSKVLEGKLGNKTCALIDFTNSAAKRWMESRLHHFKLEAFVQSFYFDSADIGSLLPNPSDYISHYMDVVHSLGDRYAVVNVGHGTQHLGLMLDVGARLSSWDHKHGLKSIIPTVLTLGLLGYAFLLIGPVGGTTTVYNHTSNAVVLPDRELYIRWMQLASFLPGLEISVGPWQYDKQVTDMTLDLLSQRRDRIVSVLQGAAKEHIITGAPLVRPLWWIAEEDETAQRIDCEFLVGDRILVAPVLDKGARSRDVYLPNVGTTQWHDELHGKVFKGGQWLHDYPVSLYQVATFVTV</sequence>
<keyword evidence="3 4" id="KW-0326">Glycosidase</keyword>
<dbReference type="PANTHER" id="PTHR43053">
    <property type="entry name" value="GLYCOSIDASE FAMILY 31"/>
    <property type="match status" value="1"/>
</dbReference>
<dbReference type="AlphaFoldDB" id="A0A2T7NL04"/>
<feature type="domain" description="Glycoside hydrolase family 31 TIM barrel" evidence="5">
    <location>
        <begin position="280"/>
        <end position="361"/>
    </location>
</feature>
<dbReference type="PANTHER" id="PTHR43053:SF4">
    <property type="entry name" value="MYOGENESIS-REGULATING GLYCOSIDASE"/>
    <property type="match status" value="1"/>
</dbReference>
<dbReference type="InterPro" id="IPR048395">
    <property type="entry name" value="Glyco_hydro_31_C"/>
</dbReference>
<keyword evidence="2 4" id="KW-0378">Hydrolase</keyword>
<dbReference type="Pfam" id="PF21365">
    <property type="entry name" value="Glyco_hydro_31_3rd"/>
    <property type="match status" value="1"/>
</dbReference>
<evidence type="ECO:0000256" key="3">
    <source>
        <dbReference type="ARBA" id="ARBA00023295"/>
    </source>
</evidence>
<dbReference type="SUPFAM" id="SSF51445">
    <property type="entry name" value="(Trans)glycosidases"/>
    <property type="match status" value="1"/>
</dbReference>
<evidence type="ECO:0000256" key="4">
    <source>
        <dbReference type="RuleBase" id="RU361185"/>
    </source>
</evidence>
<dbReference type="InterPro" id="IPR050985">
    <property type="entry name" value="Alpha-glycosidase_related"/>
</dbReference>
<dbReference type="GO" id="GO:0016798">
    <property type="term" value="F:hydrolase activity, acting on glycosyl bonds"/>
    <property type="evidence" value="ECO:0007669"/>
    <property type="project" value="UniProtKB-KW"/>
</dbReference>
<dbReference type="InterPro" id="IPR013780">
    <property type="entry name" value="Glyco_hydro_b"/>
</dbReference>
<evidence type="ECO:0000313" key="7">
    <source>
        <dbReference type="EMBL" id="PVD21848.1"/>
    </source>
</evidence>
<feature type="domain" description="Glycosyl hydrolase family 31 C-terminal" evidence="6">
    <location>
        <begin position="514"/>
        <end position="597"/>
    </location>
</feature>
<accession>A0A2T7NL04</accession>
<dbReference type="InterPro" id="IPR017853">
    <property type="entry name" value="GH"/>
</dbReference>
<keyword evidence="8" id="KW-1185">Reference proteome</keyword>
<dbReference type="STRING" id="400727.A0A2T7NL04"/>
<dbReference type="Gene3D" id="3.20.20.80">
    <property type="entry name" value="Glycosidases"/>
    <property type="match status" value="1"/>
</dbReference>
<protein>
    <submittedName>
        <fullName evidence="7">Uncharacterized protein</fullName>
    </submittedName>
</protein>
<evidence type="ECO:0000259" key="5">
    <source>
        <dbReference type="Pfam" id="PF01055"/>
    </source>
</evidence>
<organism evidence="7 8">
    <name type="scientific">Pomacea canaliculata</name>
    <name type="common">Golden apple snail</name>
    <dbReference type="NCBI Taxonomy" id="400727"/>
    <lineage>
        <taxon>Eukaryota</taxon>
        <taxon>Metazoa</taxon>
        <taxon>Spiralia</taxon>
        <taxon>Lophotrochozoa</taxon>
        <taxon>Mollusca</taxon>
        <taxon>Gastropoda</taxon>
        <taxon>Caenogastropoda</taxon>
        <taxon>Architaenioglossa</taxon>
        <taxon>Ampullarioidea</taxon>
        <taxon>Ampullariidae</taxon>
        <taxon>Pomacea</taxon>
    </lineage>
</organism>
<proteinExistence type="inferred from homology"/>
<evidence type="ECO:0000256" key="1">
    <source>
        <dbReference type="ARBA" id="ARBA00007806"/>
    </source>
</evidence>
<reference evidence="7 8" key="1">
    <citation type="submission" date="2018-04" db="EMBL/GenBank/DDBJ databases">
        <title>The genome of golden apple snail Pomacea canaliculata provides insight into stress tolerance and invasive adaptation.</title>
        <authorList>
            <person name="Liu C."/>
            <person name="Liu B."/>
            <person name="Ren Y."/>
            <person name="Zhang Y."/>
            <person name="Wang H."/>
            <person name="Li S."/>
            <person name="Jiang F."/>
            <person name="Yin L."/>
            <person name="Zhang G."/>
            <person name="Qian W."/>
            <person name="Fan W."/>
        </authorList>
    </citation>
    <scope>NUCLEOTIDE SEQUENCE [LARGE SCALE GENOMIC DNA]</scope>
    <source>
        <strain evidence="7">SZHN2017</strain>
        <tissue evidence="7">Muscle</tissue>
    </source>
</reference>
<dbReference type="OrthoDB" id="10070917at2759"/>
<gene>
    <name evidence="7" type="ORF">C0Q70_17650</name>
</gene>
<comment type="caution">
    <text evidence="7">The sequence shown here is derived from an EMBL/GenBank/DDBJ whole genome shotgun (WGS) entry which is preliminary data.</text>
</comment>
<evidence type="ECO:0000313" key="8">
    <source>
        <dbReference type="Proteomes" id="UP000245119"/>
    </source>
</evidence>
<dbReference type="InterPro" id="IPR000322">
    <property type="entry name" value="Glyco_hydro_31_TIM"/>
</dbReference>
<dbReference type="EMBL" id="PZQS01000011">
    <property type="protein sequence ID" value="PVD21848.1"/>
    <property type="molecule type" value="Genomic_DNA"/>
</dbReference>
<comment type="similarity">
    <text evidence="1 4">Belongs to the glycosyl hydrolase 31 family.</text>
</comment>
<evidence type="ECO:0000259" key="6">
    <source>
        <dbReference type="Pfam" id="PF21365"/>
    </source>
</evidence>
<evidence type="ECO:0000256" key="2">
    <source>
        <dbReference type="ARBA" id="ARBA00022801"/>
    </source>
</evidence>